<reference evidence="1 2" key="1">
    <citation type="journal article" date="2020" name="ISME J.">
        <title>Uncovering the hidden diversity of litter-decomposition mechanisms in mushroom-forming fungi.</title>
        <authorList>
            <person name="Floudas D."/>
            <person name="Bentzer J."/>
            <person name="Ahren D."/>
            <person name="Johansson T."/>
            <person name="Persson P."/>
            <person name="Tunlid A."/>
        </authorList>
    </citation>
    <scope>NUCLEOTIDE SEQUENCE [LARGE SCALE GENOMIC DNA]</scope>
    <source>
        <strain evidence="1 2">CBS 291.85</strain>
    </source>
</reference>
<dbReference type="InterPro" id="IPR053169">
    <property type="entry name" value="MUG_Protein"/>
</dbReference>
<name>A0A8H5CBX4_9AGAR</name>
<organism evidence="1 2">
    <name type="scientific">Tetrapyrgos nigripes</name>
    <dbReference type="NCBI Taxonomy" id="182062"/>
    <lineage>
        <taxon>Eukaryota</taxon>
        <taxon>Fungi</taxon>
        <taxon>Dikarya</taxon>
        <taxon>Basidiomycota</taxon>
        <taxon>Agaricomycotina</taxon>
        <taxon>Agaricomycetes</taxon>
        <taxon>Agaricomycetidae</taxon>
        <taxon>Agaricales</taxon>
        <taxon>Marasmiineae</taxon>
        <taxon>Marasmiaceae</taxon>
        <taxon>Tetrapyrgos</taxon>
    </lineage>
</organism>
<accession>A0A8H5CBX4</accession>
<proteinExistence type="predicted"/>
<dbReference type="EMBL" id="JAACJM010000190">
    <property type="protein sequence ID" value="KAF5338856.1"/>
    <property type="molecule type" value="Genomic_DNA"/>
</dbReference>
<dbReference type="OrthoDB" id="3068171at2759"/>
<dbReference type="PANTHER" id="PTHR47791">
    <property type="entry name" value="MEIOTICALLY UP-REGULATED GENE 191 PROTEIN"/>
    <property type="match status" value="1"/>
</dbReference>
<dbReference type="Pfam" id="PF03663">
    <property type="entry name" value="Glyco_hydro_76"/>
    <property type="match status" value="1"/>
</dbReference>
<sequence length="254" mass="26838">MSTPVKEFRISKTCQGITMAGGTFWQTDPAESHLNGLGTGLSASLAEATSNQTFLNAATQSLSFIHAHLYNIESAVQDNISAKGEEQCAIVDGVFPSNSGLMIEGLAILAQITGNASTQQLLRETVDAAIRNDVWQGKDDSLLVRGLSAAYYRNTTPSDMRNYIKDYLGVQYNAILEQATTGQTNIYGSSWVGPPYSTFNAENQTTAISGLLAAIPLTNDTLPNTDGDGDDGSNIGPIVGGVIGGITIRELVLG</sequence>
<comment type="caution">
    <text evidence="1">The sequence shown here is derived from an EMBL/GenBank/DDBJ whole genome shotgun (WGS) entry which is preliminary data.</text>
</comment>
<protein>
    <submittedName>
        <fullName evidence="1">Uncharacterized protein</fullName>
    </submittedName>
</protein>
<dbReference type="GO" id="GO:0005975">
    <property type="term" value="P:carbohydrate metabolic process"/>
    <property type="evidence" value="ECO:0007669"/>
    <property type="project" value="InterPro"/>
</dbReference>
<keyword evidence="2" id="KW-1185">Reference proteome</keyword>
<evidence type="ECO:0000313" key="2">
    <source>
        <dbReference type="Proteomes" id="UP000559256"/>
    </source>
</evidence>
<dbReference type="Proteomes" id="UP000559256">
    <property type="component" value="Unassembled WGS sequence"/>
</dbReference>
<dbReference type="AlphaFoldDB" id="A0A8H5CBX4"/>
<evidence type="ECO:0000313" key="1">
    <source>
        <dbReference type="EMBL" id="KAF5338856.1"/>
    </source>
</evidence>
<dbReference type="InterPro" id="IPR008928">
    <property type="entry name" value="6-hairpin_glycosidase_sf"/>
</dbReference>
<gene>
    <name evidence="1" type="ORF">D9758_015561</name>
</gene>
<dbReference type="PANTHER" id="PTHR47791:SF3">
    <property type="entry name" value="MEIOTICALLY UP-REGULATED GENE 191 PROTEIN"/>
    <property type="match status" value="1"/>
</dbReference>
<dbReference type="InterPro" id="IPR005198">
    <property type="entry name" value="Glyco_hydro_76"/>
</dbReference>
<dbReference type="Gene3D" id="1.50.10.20">
    <property type="match status" value="1"/>
</dbReference>
<dbReference type="SUPFAM" id="SSF48208">
    <property type="entry name" value="Six-hairpin glycosidases"/>
    <property type="match status" value="1"/>
</dbReference>